<sequence>MGKLSYLAVKSDPVALELTSSNFNDLGDVAKKLANHAITLIGLGFGTSFLKWLAFIAAV</sequence>
<keyword evidence="4 6" id="KW-1133">Transmembrane helix</keyword>
<evidence type="ECO:0000256" key="6">
    <source>
        <dbReference type="SAM" id="Phobius"/>
    </source>
</evidence>
<evidence type="ECO:0000256" key="4">
    <source>
        <dbReference type="ARBA" id="ARBA00022989"/>
    </source>
</evidence>
<evidence type="ECO:0000256" key="5">
    <source>
        <dbReference type="ARBA" id="ARBA00023136"/>
    </source>
</evidence>
<evidence type="ECO:0000313" key="8">
    <source>
        <dbReference type="Proteomes" id="UP001161247"/>
    </source>
</evidence>
<name>A0AAV1D094_OLDCO</name>
<dbReference type="GO" id="GO:0016020">
    <property type="term" value="C:membrane"/>
    <property type="evidence" value="ECO:0007669"/>
    <property type="project" value="UniProtKB-SubCell"/>
</dbReference>
<keyword evidence="3 6" id="KW-0812">Transmembrane</keyword>
<keyword evidence="5 6" id="KW-0472">Membrane</keyword>
<dbReference type="InterPro" id="IPR008892">
    <property type="entry name" value="COR413"/>
</dbReference>
<gene>
    <name evidence="7" type="ORF">OLC1_LOCUS10784</name>
</gene>
<evidence type="ECO:0000256" key="2">
    <source>
        <dbReference type="ARBA" id="ARBA00005852"/>
    </source>
</evidence>
<organism evidence="7 8">
    <name type="scientific">Oldenlandia corymbosa var. corymbosa</name>
    <dbReference type="NCBI Taxonomy" id="529605"/>
    <lineage>
        <taxon>Eukaryota</taxon>
        <taxon>Viridiplantae</taxon>
        <taxon>Streptophyta</taxon>
        <taxon>Embryophyta</taxon>
        <taxon>Tracheophyta</taxon>
        <taxon>Spermatophyta</taxon>
        <taxon>Magnoliopsida</taxon>
        <taxon>eudicotyledons</taxon>
        <taxon>Gunneridae</taxon>
        <taxon>Pentapetalae</taxon>
        <taxon>asterids</taxon>
        <taxon>lamiids</taxon>
        <taxon>Gentianales</taxon>
        <taxon>Rubiaceae</taxon>
        <taxon>Rubioideae</taxon>
        <taxon>Spermacoceae</taxon>
        <taxon>Hedyotis-Oldenlandia complex</taxon>
        <taxon>Oldenlandia</taxon>
    </lineage>
</organism>
<keyword evidence="8" id="KW-1185">Reference proteome</keyword>
<comment type="subcellular location">
    <subcellularLocation>
        <location evidence="1">Membrane</location>
        <topology evidence="1">Multi-pass membrane protein</topology>
    </subcellularLocation>
</comment>
<protein>
    <submittedName>
        <fullName evidence="7">OLC1v1038374C2</fullName>
    </submittedName>
</protein>
<comment type="similarity">
    <text evidence="2">Belongs to the Cold-regulated 413 protein family.</text>
</comment>
<dbReference type="Pfam" id="PF05562">
    <property type="entry name" value="WCOR413"/>
    <property type="match status" value="1"/>
</dbReference>
<dbReference type="EMBL" id="OX459121">
    <property type="protein sequence ID" value="CAI9101120.1"/>
    <property type="molecule type" value="Genomic_DNA"/>
</dbReference>
<feature type="transmembrane region" description="Helical" evidence="6">
    <location>
        <begin position="37"/>
        <end position="58"/>
    </location>
</feature>
<accession>A0AAV1D094</accession>
<reference evidence="7" key="1">
    <citation type="submission" date="2023-03" db="EMBL/GenBank/DDBJ databases">
        <authorList>
            <person name="Julca I."/>
        </authorList>
    </citation>
    <scope>NUCLEOTIDE SEQUENCE</scope>
</reference>
<dbReference type="AlphaFoldDB" id="A0AAV1D094"/>
<evidence type="ECO:0000256" key="1">
    <source>
        <dbReference type="ARBA" id="ARBA00004141"/>
    </source>
</evidence>
<proteinExistence type="inferred from homology"/>
<dbReference type="Proteomes" id="UP001161247">
    <property type="component" value="Chromosome 4"/>
</dbReference>
<evidence type="ECO:0000313" key="7">
    <source>
        <dbReference type="EMBL" id="CAI9101120.1"/>
    </source>
</evidence>
<evidence type="ECO:0000256" key="3">
    <source>
        <dbReference type="ARBA" id="ARBA00022692"/>
    </source>
</evidence>